<dbReference type="SUPFAM" id="SSF47413">
    <property type="entry name" value="lambda repressor-like DNA-binding domains"/>
    <property type="match status" value="1"/>
</dbReference>
<feature type="domain" description="HTH cro/C1-type" evidence="2">
    <location>
        <begin position="21"/>
        <end position="76"/>
    </location>
</feature>
<dbReference type="Pfam" id="PF10901">
    <property type="entry name" value="DUF2690"/>
    <property type="match status" value="1"/>
</dbReference>
<dbReference type="InterPro" id="IPR001387">
    <property type="entry name" value="Cro/C1-type_HTH"/>
</dbReference>
<organism evidence="3 4">
    <name type="scientific">Streptomyces mirabilis</name>
    <dbReference type="NCBI Taxonomy" id="68239"/>
    <lineage>
        <taxon>Bacteria</taxon>
        <taxon>Bacillati</taxon>
        <taxon>Actinomycetota</taxon>
        <taxon>Actinomycetes</taxon>
        <taxon>Kitasatosporales</taxon>
        <taxon>Streptomycetaceae</taxon>
        <taxon>Streptomyces</taxon>
    </lineage>
</organism>
<evidence type="ECO:0000256" key="1">
    <source>
        <dbReference type="SAM" id="MobiDB-lite"/>
    </source>
</evidence>
<dbReference type="RefSeq" id="WP_164404969.1">
    <property type="nucleotide sequence ID" value="NZ_CP107955.1"/>
</dbReference>
<accession>A0ABU3UD67</accession>
<sequence>MREWVELPDALRPDARRLATELRRLKDHSGLSLTALAGQTSYSKSSWERYFNGKALPPRQAVLALGELVGAEPARLTALWEDATIAWKQRGAAERAAATAPVDSVDDEPRSTPAPVARPSRPASHRRGRVAIAAASLLACAGAGVFVALDQGAGPRDRNGREMAPSSPTRQLETSCFSDSCTAKDPKQTGCAGDAWTAALTRIHGVYVELRYSDACKAAWARISWGRPGDVAQVVADHGRTLQAKVHYDTDVYTAMTVAMTPSGARACTTLTVGDHGCTRPGGTERLTEPPNPPTTPSPLRYGQPRTALSSTSTSFPECQPVSYLGLWWRVLVQE</sequence>
<dbReference type="CDD" id="cd00093">
    <property type="entry name" value="HTH_XRE"/>
    <property type="match status" value="1"/>
</dbReference>
<dbReference type="EMBL" id="JARAKF010000001">
    <property type="protein sequence ID" value="MDU8991760.1"/>
    <property type="molecule type" value="Genomic_DNA"/>
</dbReference>
<dbReference type="SMART" id="SM00530">
    <property type="entry name" value="HTH_XRE"/>
    <property type="match status" value="1"/>
</dbReference>
<name>A0ABU3UD67_9ACTN</name>
<evidence type="ECO:0000313" key="3">
    <source>
        <dbReference type="EMBL" id="MDU8991760.1"/>
    </source>
</evidence>
<dbReference type="InterPro" id="IPR010982">
    <property type="entry name" value="Lambda_DNA-bd_dom_sf"/>
</dbReference>
<feature type="region of interest" description="Disordered" evidence="1">
    <location>
        <begin position="279"/>
        <end position="314"/>
    </location>
</feature>
<proteinExistence type="predicted"/>
<keyword evidence="4" id="KW-1185">Reference proteome</keyword>
<dbReference type="Proteomes" id="UP001257627">
    <property type="component" value="Unassembled WGS sequence"/>
</dbReference>
<gene>
    <name evidence="3" type="ORF">PU648_05080</name>
</gene>
<comment type="caution">
    <text evidence="3">The sequence shown here is derived from an EMBL/GenBank/DDBJ whole genome shotgun (WGS) entry which is preliminary data.</text>
</comment>
<protein>
    <submittedName>
        <fullName evidence="3">DUF2690 domain-containing protein</fullName>
    </submittedName>
</protein>
<dbReference type="Pfam" id="PF13560">
    <property type="entry name" value="HTH_31"/>
    <property type="match status" value="1"/>
</dbReference>
<evidence type="ECO:0000259" key="2">
    <source>
        <dbReference type="SMART" id="SM00530"/>
    </source>
</evidence>
<feature type="region of interest" description="Disordered" evidence="1">
    <location>
        <begin position="97"/>
        <end position="125"/>
    </location>
</feature>
<evidence type="ECO:0000313" key="4">
    <source>
        <dbReference type="Proteomes" id="UP001257627"/>
    </source>
</evidence>
<dbReference type="InterPro" id="IPR021224">
    <property type="entry name" value="DUF2690"/>
</dbReference>
<feature type="compositionally biased region" description="Low complexity" evidence="1">
    <location>
        <begin position="111"/>
        <end position="122"/>
    </location>
</feature>
<reference evidence="3 4" key="1">
    <citation type="submission" date="2023-02" db="EMBL/GenBank/DDBJ databases">
        <authorList>
            <person name="Maleckis M."/>
        </authorList>
    </citation>
    <scope>NUCLEOTIDE SEQUENCE [LARGE SCALE GENOMIC DNA]</scope>
    <source>
        <strain evidence="3 4">P8-A2</strain>
    </source>
</reference>